<evidence type="ECO:0000256" key="3">
    <source>
        <dbReference type="ARBA" id="ARBA00023159"/>
    </source>
</evidence>
<evidence type="ECO:0000313" key="9">
    <source>
        <dbReference type="RefSeq" id="XP_023930906.1"/>
    </source>
</evidence>
<dbReference type="GO" id="GO:0006357">
    <property type="term" value="P:regulation of transcription by RNA polymerase II"/>
    <property type="evidence" value="ECO:0007669"/>
    <property type="project" value="UniProtKB-ARBA"/>
</dbReference>
<feature type="region of interest" description="Disordered" evidence="7">
    <location>
        <begin position="1"/>
        <end position="26"/>
    </location>
</feature>
<keyword evidence="3" id="KW-0010">Activator</keyword>
<evidence type="ECO:0000256" key="5">
    <source>
        <dbReference type="ARBA" id="ARBA00023242"/>
    </source>
</evidence>
<keyword evidence="2" id="KW-0805">Transcription regulation</keyword>
<proteinExistence type="inferred from homology"/>
<sequence length="399" mass="44073">MEHAGMESPPARVRKHDSPHQGTLSKSHEAWFATEIQQMMHGFGDCRKPLLQSAELIESIVHEQMVALLVQASEVNAMRNGRYLGLEDLLFIMRKSKSKLRRLIRYLELKDLKAAALKGTSIDEDENGEQELKAARKRRKVCYDFLSTIDQTGELLALFDDESPDEVKVERALRAELQTRHMDPNQYMQYCEARQVSFSQKYKSQKFKDWLLSGVPGNLKPNPLALEALAYLAYECIAQIVDLALLVKRDKQAEVDNPFNQLMPSSVLNYDPTPLMLQLHSAALALKSPPSTGPVSPSATPPSTPSTPSNPLGLSGSTIGTVGTPGSGGSSTVSNIQTKSRSKKRNKSGSSPSVVDVSSQAIQPADIREALRRYGQAIGVFNTFSKNRHPSPRDVLLCC</sequence>
<feature type="compositionally biased region" description="Low complexity" evidence="7">
    <location>
        <begin position="306"/>
        <end position="322"/>
    </location>
</feature>
<dbReference type="GO" id="GO:0000124">
    <property type="term" value="C:SAGA complex"/>
    <property type="evidence" value="ECO:0007669"/>
    <property type="project" value="UniProtKB-ARBA"/>
</dbReference>
<dbReference type="STRING" id="7574.A0A2R2ML07"/>
<dbReference type="RefSeq" id="XP_023930906.1">
    <property type="nucleotide sequence ID" value="XM_024075138.1"/>
</dbReference>
<feature type="compositionally biased region" description="Low complexity" evidence="7">
    <location>
        <begin position="348"/>
        <end position="359"/>
    </location>
</feature>
<keyword evidence="8" id="KW-1185">Reference proteome</keyword>
<evidence type="ECO:0000256" key="6">
    <source>
        <dbReference type="ARBA" id="ARBA00061274"/>
    </source>
</evidence>
<comment type="subcellular location">
    <subcellularLocation>
        <location evidence="1">Nucleus</location>
    </subcellularLocation>
</comment>
<organism evidence="8 9">
    <name type="scientific">Lingula anatina</name>
    <name type="common">Brachiopod</name>
    <name type="synonym">Lingula unguis</name>
    <dbReference type="NCBI Taxonomy" id="7574"/>
    <lineage>
        <taxon>Eukaryota</taxon>
        <taxon>Metazoa</taxon>
        <taxon>Spiralia</taxon>
        <taxon>Lophotrochozoa</taxon>
        <taxon>Brachiopoda</taxon>
        <taxon>Linguliformea</taxon>
        <taxon>Lingulata</taxon>
        <taxon>Lingulida</taxon>
        <taxon>Linguloidea</taxon>
        <taxon>Lingulidae</taxon>
        <taxon>Lingula</taxon>
    </lineage>
</organism>
<name>A0A2R2ML07_LINAN</name>
<evidence type="ECO:0000256" key="2">
    <source>
        <dbReference type="ARBA" id="ARBA00023015"/>
    </source>
</evidence>
<dbReference type="FunCoup" id="A0A2R2ML07">
    <property type="interactions" value="413"/>
</dbReference>
<keyword evidence="5" id="KW-0539">Nucleus</keyword>
<dbReference type="InterPro" id="IPR003195">
    <property type="entry name" value="TFIID_TAF13"/>
</dbReference>
<dbReference type="GeneID" id="106176195"/>
<keyword evidence="4" id="KW-0804">Transcription</keyword>
<dbReference type="GO" id="GO:0003713">
    <property type="term" value="F:transcription coactivator activity"/>
    <property type="evidence" value="ECO:0007669"/>
    <property type="project" value="TreeGrafter"/>
</dbReference>
<dbReference type="InterPro" id="IPR009072">
    <property type="entry name" value="Histone-fold"/>
</dbReference>
<dbReference type="CDD" id="cd07978">
    <property type="entry name" value="HFD_TAF13"/>
    <property type="match status" value="1"/>
</dbReference>
<evidence type="ECO:0000256" key="1">
    <source>
        <dbReference type="ARBA" id="ARBA00004123"/>
    </source>
</evidence>
<dbReference type="Pfam" id="PF02269">
    <property type="entry name" value="TFIID-18kDa"/>
    <property type="match status" value="1"/>
</dbReference>
<accession>A0A2R2ML07</accession>
<dbReference type="GO" id="GO:0046982">
    <property type="term" value="F:protein heterodimerization activity"/>
    <property type="evidence" value="ECO:0007669"/>
    <property type="project" value="InterPro"/>
</dbReference>
<reference evidence="9" key="1">
    <citation type="submission" date="2025-08" db="UniProtKB">
        <authorList>
            <consortium name="RefSeq"/>
        </authorList>
    </citation>
    <scope>IDENTIFICATION</scope>
    <source>
        <tissue evidence="9">Gonads</tissue>
    </source>
</reference>
<dbReference type="PANTHER" id="PTHR11380:SF16">
    <property type="entry name" value="TRANSCRIPTION INITIATION PROTEIN SPT3 HOMOLOG"/>
    <property type="match status" value="1"/>
</dbReference>
<evidence type="ECO:0000256" key="4">
    <source>
        <dbReference type="ARBA" id="ARBA00023163"/>
    </source>
</evidence>
<dbReference type="Proteomes" id="UP000085678">
    <property type="component" value="Unplaced"/>
</dbReference>
<dbReference type="SUPFAM" id="SSF47113">
    <property type="entry name" value="Histone-fold"/>
    <property type="match status" value="1"/>
</dbReference>
<dbReference type="OrthoDB" id="66982at2759"/>
<dbReference type="GO" id="GO:0006366">
    <property type="term" value="P:transcription by RNA polymerase II"/>
    <property type="evidence" value="ECO:0007669"/>
    <property type="project" value="InterPro"/>
</dbReference>
<dbReference type="FunFam" id="1.10.20.10:FF:000023">
    <property type="entry name" value="transcription initiation protein SPT3 homolog"/>
    <property type="match status" value="1"/>
</dbReference>
<dbReference type="AlphaFoldDB" id="A0A2R2ML07"/>
<dbReference type="PANTHER" id="PTHR11380">
    <property type="entry name" value="TRANSCRIPTION INITIATION FACTOR TFIID/SUPT3-RELATED"/>
    <property type="match status" value="1"/>
</dbReference>
<evidence type="ECO:0000256" key="7">
    <source>
        <dbReference type="SAM" id="MobiDB-lite"/>
    </source>
</evidence>
<gene>
    <name evidence="9" type="primary">LOC106176195</name>
</gene>
<evidence type="ECO:0000313" key="8">
    <source>
        <dbReference type="Proteomes" id="UP000085678"/>
    </source>
</evidence>
<comment type="similarity">
    <text evidence="6">Belongs to the SPT3 family.</text>
</comment>
<dbReference type="Gene3D" id="1.10.20.10">
    <property type="entry name" value="Histone, subunit A"/>
    <property type="match status" value="1"/>
</dbReference>
<feature type="compositionally biased region" description="Low complexity" evidence="7">
    <location>
        <begin position="288"/>
        <end position="298"/>
    </location>
</feature>
<dbReference type="KEGG" id="lak:106176195"/>
<dbReference type="InParanoid" id="A0A2R2ML07"/>
<feature type="region of interest" description="Disordered" evidence="7">
    <location>
        <begin position="287"/>
        <end position="360"/>
    </location>
</feature>
<protein>
    <submittedName>
        <fullName evidence="9">Transcription initiation protein SPT3 homolog</fullName>
    </submittedName>
</protein>
<dbReference type="GO" id="GO:0005634">
    <property type="term" value="C:nucleus"/>
    <property type="evidence" value="ECO:0007669"/>
    <property type="project" value="UniProtKB-SubCell"/>
</dbReference>